<comment type="caution">
    <text evidence="1">The sequence shown here is derived from an EMBL/GenBank/DDBJ whole genome shotgun (WGS) entry which is preliminary data.</text>
</comment>
<dbReference type="Proteomes" id="UP000765509">
    <property type="component" value="Unassembled WGS sequence"/>
</dbReference>
<keyword evidence="2" id="KW-1185">Reference proteome</keyword>
<dbReference type="EMBL" id="AVOT02007698">
    <property type="protein sequence ID" value="MBW0484468.1"/>
    <property type="molecule type" value="Genomic_DNA"/>
</dbReference>
<dbReference type="AlphaFoldDB" id="A0A9Q3CK98"/>
<evidence type="ECO:0000313" key="1">
    <source>
        <dbReference type="EMBL" id="MBW0484468.1"/>
    </source>
</evidence>
<name>A0A9Q3CK98_9BASI</name>
<protein>
    <submittedName>
        <fullName evidence="1">Uncharacterized protein</fullName>
    </submittedName>
</protein>
<accession>A0A9Q3CK98</accession>
<reference evidence="1" key="1">
    <citation type="submission" date="2021-03" db="EMBL/GenBank/DDBJ databases">
        <title>Draft genome sequence of rust myrtle Austropuccinia psidii MF-1, a brazilian biotype.</title>
        <authorList>
            <person name="Quecine M.C."/>
            <person name="Pachon D.M.R."/>
            <person name="Bonatelli M.L."/>
            <person name="Correr F.H."/>
            <person name="Franceschini L.M."/>
            <person name="Leite T.F."/>
            <person name="Margarido G.R.A."/>
            <person name="Almeida C.A."/>
            <person name="Ferrarezi J.A."/>
            <person name="Labate C.A."/>
        </authorList>
    </citation>
    <scope>NUCLEOTIDE SEQUENCE</scope>
    <source>
        <strain evidence="1">MF-1</strain>
    </source>
</reference>
<gene>
    <name evidence="1" type="ORF">O181_024183</name>
</gene>
<evidence type="ECO:0000313" key="2">
    <source>
        <dbReference type="Proteomes" id="UP000765509"/>
    </source>
</evidence>
<proteinExistence type="predicted"/>
<sequence length="164" mass="18290">MVFHHQGLSAILALPSARIISIYSKLTMSYASSRCPTKGSNRSYGYLILFVLVAYLASSCRAVGCDFDQCLNQGSVVRPLEWVYECENCGYFNLDYVPMQHNNAKALTADCEGCQGPSEFNGVQRPVPHVRCQQHRDSFDVSKVFCKGGSTFYVTSEELLSDLY</sequence>
<organism evidence="1 2">
    <name type="scientific">Austropuccinia psidii MF-1</name>
    <dbReference type="NCBI Taxonomy" id="1389203"/>
    <lineage>
        <taxon>Eukaryota</taxon>
        <taxon>Fungi</taxon>
        <taxon>Dikarya</taxon>
        <taxon>Basidiomycota</taxon>
        <taxon>Pucciniomycotina</taxon>
        <taxon>Pucciniomycetes</taxon>
        <taxon>Pucciniales</taxon>
        <taxon>Sphaerophragmiaceae</taxon>
        <taxon>Austropuccinia</taxon>
    </lineage>
</organism>